<dbReference type="PANTHER" id="PTHR48081:SF8">
    <property type="entry name" value="ALPHA_BETA HYDROLASE FOLD-3 DOMAIN-CONTAINING PROTEIN-RELATED"/>
    <property type="match status" value="1"/>
</dbReference>
<keyword evidence="1 4" id="KW-0378">Hydrolase</keyword>
<dbReference type="GO" id="GO:0016787">
    <property type="term" value="F:hydrolase activity"/>
    <property type="evidence" value="ECO:0007669"/>
    <property type="project" value="UniProtKB-KW"/>
</dbReference>
<evidence type="ECO:0000259" key="3">
    <source>
        <dbReference type="Pfam" id="PF07859"/>
    </source>
</evidence>
<evidence type="ECO:0000256" key="1">
    <source>
        <dbReference type="ARBA" id="ARBA00022801"/>
    </source>
</evidence>
<dbReference type="EMBL" id="JBHSON010000087">
    <property type="protein sequence ID" value="MFC5752413.1"/>
    <property type="molecule type" value="Genomic_DNA"/>
</dbReference>
<feature type="domain" description="Alpha/beta hydrolase fold-3" evidence="3">
    <location>
        <begin position="90"/>
        <end position="299"/>
    </location>
</feature>
<dbReference type="RefSeq" id="WP_378288373.1">
    <property type="nucleotide sequence ID" value="NZ_JBHSON010000087.1"/>
</dbReference>
<protein>
    <submittedName>
        <fullName evidence="4">Alpha/beta hydrolase</fullName>
    </submittedName>
</protein>
<dbReference type="InterPro" id="IPR050300">
    <property type="entry name" value="GDXG_lipolytic_enzyme"/>
</dbReference>
<dbReference type="SUPFAM" id="SSF53474">
    <property type="entry name" value="alpha/beta-Hydrolases"/>
    <property type="match status" value="1"/>
</dbReference>
<dbReference type="Gene3D" id="3.40.50.1820">
    <property type="entry name" value="alpha/beta hydrolase"/>
    <property type="match status" value="1"/>
</dbReference>
<dbReference type="Pfam" id="PF07859">
    <property type="entry name" value="Abhydrolase_3"/>
    <property type="match status" value="1"/>
</dbReference>
<evidence type="ECO:0000256" key="2">
    <source>
        <dbReference type="SAM" id="MobiDB-lite"/>
    </source>
</evidence>
<proteinExistence type="predicted"/>
<dbReference type="InterPro" id="IPR029058">
    <property type="entry name" value="AB_hydrolase_fold"/>
</dbReference>
<dbReference type="Proteomes" id="UP001596074">
    <property type="component" value="Unassembled WGS sequence"/>
</dbReference>
<gene>
    <name evidence="4" type="ORF">ACFPZN_42945</name>
</gene>
<comment type="caution">
    <text evidence="4">The sequence shown here is derived from an EMBL/GenBank/DDBJ whole genome shotgun (WGS) entry which is preliminary data.</text>
</comment>
<evidence type="ECO:0000313" key="4">
    <source>
        <dbReference type="EMBL" id="MFC5752413.1"/>
    </source>
</evidence>
<dbReference type="InterPro" id="IPR013094">
    <property type="entry name" value="AB_hydrolase_3"/>
</dbReference>
<organism evidence="4 5">
    <name type="scientific">Actinomadura rugatobispora</name>
    <dbReference type="NCBI Taxonomy" id="1994"/>
    <lineage>
        <taxon>Bacteria</taxon>
        <taxon>Bacillati</taxon>
        <taxon>Actinomycetota</taxon>
        <taxon>Actinomycetes</taxon>
        <taxon>Streptosporangiales</taxon>
        <taxon>Thermomonosporaceae</taxon>
        <taxon>Actinomadura</taxon>
    </lineage>
</organism>
<keyword evidence="5" id="KW-1185">Reference proteome</keyword>
<sequence>MTDRAVSTRHLVDPAVAPALDVFPAFAFSAETLPAMRARMGRTVEGAPDPAELYPDVDRSEHRVPGAAGDPDVRVLHYEPRGRAAASPALVWMHGGGFVIGSADDDDLTCRRLASETGAVVTSVDYRLAPETPAPGPVDDCYAALAWVHGNAGELGVDGSRIAVGGASAGGGLAACLAILARDRGEIPVGFQALVYPMLDDRTATTEPASPYAGEFVWTPADNRFGWSAYLGGEPGRAGVSPYAAAARVESAAGLPAAFICVGSLDLFAEEDAEYAVKLMRGGVPTELHVYPGGYHGYTMVPDAWMAKAHHRDLLGALGRYFGRGAG</sequence>
<feature type="region of interest" description="Disordered" evidence="2">
    <location>
        <begin position="47"/>
        <end position="68"/>
    </location>
</feature>
<accession>A0ABW1AC10</accession>
<reference evidence="5" key="1">
    <citation type="journal article" date="2019" name="Int. J. Syst. Evol. Microbiol.">
        <title>The Global Catalogue of Microorganisms (GCM) 10K type strain sequencing project: providing services to taxonomists for standard genome sequencing and annotation.</title>
        <authorList>
            <consortium name="The Broad Institute Genomics Platform"/>
            <consortium name="The Broad Institute Genome Sequencing Center for Infectious Disease"/>
            <person name="Wu L."/>
            <person name="Ma J."/>
        </authorList>
    </citation>
    <scope>NUCLEOTIDE SEQUENCE [LARGE SCALE GENOMIC DNA]</scope>
    <source>
        <strain evidence="5">KCTC 42087</strain>
    </source>
</reference>
<evidence type="ECO:0000313" key="5">
    <source>
        <dbReference type="Proteomes" id="UP001596074"/>
    </source>
</evidence>
<name>A0ABW1AC10_9ACTN</name>
<dbReference type="PANTHER" id="PTHR48081">
    <property type="entry name" value="AB HYDROLASE SUPERFAMILY PROTEIN C4A8.06C"/>
    <property type="match status" value="1"/>
</dbReference>